<evidence type="ECO:0000313" key="3">
    <source>
        <dbReference type="EMBL" id="EFN55994.1"/>
    </source>
</evidence>
<gene>
    <name evidence="3" type="ORF">CHLNCDRAFT_145371</name>
</gene>
<keyword evidence="1" id="KW-1133">Transmembrane helix</keyword>
<evidence type="ECO:0000313" key="4">
    <source>
        <dbReference type="Proteomes" id="UP000008141"/>
    </source>
</evidence>
<dbReference type="AlphaFoldDB" id="E1ZEA2"/>
<keyword evidence="4" id="KW-1185">Reference proteome</keyword>
<reference evidence="3 4" key="1">
    <citation type="journal article" date="2010" name="Plant Cell">
        <title>The Chlorella variabilis NC64A genome reveals adaptation to photosymbiosis, coevolution with viruses, and cryptic sex.</title>
        <authorList>
            <person name="Blanc G."/>
            <person name="Duncan G."/>
            <person name="Agarkova I."/>
            <person name="Borodovsky M."/>
            <person name="Gurnon J."/>
            <person name="Kuo A."/>
            <person name="Lindquist E."/>
            <person name="Lucas S."/>
            <person name="Pangilinan J."/>
            <person name="Polle J."/>
            <person name="Salamov A."/>
            <person name="Terry A."/>
            <person name="Yamada T."/>
            <person name="Dunigan D.D."/>
            <person name="Grigoriev I.V."/>
            <person name="Claverie J.M."/>
            <person name="Van Etten J.L."/>
        </authorList>
    </citation>
    <scope>NUCLEOTIDE SEQUENCE [LARGE SCALE GENOMIC DNA]</scope>
    <source>
        <strain evidence="3 4">NC64A</strain>
    </source>
</reference>
<dbReference type="InterPro" id="IPR045122">
    <property type="entry name" value="Csc1-like"/>
</dbReference>
<protein>
    <recommendedName>
        <fullName evidence="2">CSC1/OSCA1-like N-terminal transmembrane domain-containing protein</fullName>
    </recommendedName>
</protein>
<dbReference type="RefSeq" id="XP_005848096.1">
    <property type="nucleotide sequence ID" value="XM_005848034.1"/>
</dbReference>
<dbReference type="GeneID" id="17355345"/>
<dbReference type="PANTHER" id="PTHR13018">
    <property type="entry name" value="PROBABLE MEMBRANE PROTEIN DUF221-RELATED"/>
    <property type="match status" value="1"/>
</dbReference>
<keyword evidence="1" id="KW-0472">Membrane</keyword>
<feature type="transmembrane region" description="Helical" evidence="1">
    <location>
        <begin position="40"/>
        <end position="61"/>
    </location>
</feature>
<dbReference type="Pfam" id="PF13967">
    <property type="entry name" value="RSN1_TM"/>
    <property type="match status" value="1"/>
</dbReference>
<dbReference type="PANTHER" id="PTHR13018:SF5">
    <property type="entry name" value="RE44586P"/>
    <property type="match status" value="1"/>
</dbReference>
<dbReference type="GO" id="GO:0005227">
    <property type="term" value="F:calcium-activated cation channel activity"/>
    <property type="evidence" value="ECO:0007669"/>
    <property type="project" value="InterPro"/>
</dbReference>
<dbReference type="GO" id="GO:0005886">
    <property type="term" value="C:plasma membrane"/>
    <property type="evidence" value="ECO:0007669"/>
    <property type="project" value="TreeGrafter"/>
</dbReference>
<feature type="transmembrane region" description="Helical" evidence="1">
    <location>
        <begin position="123"/>
        <end position="143"/>
    </location>
</feature>
<evidence type="ECO:0000256" key="1">
    <source>
        <dbReference type="SAM" id="Phobius"/>
    </source>
</evidence>
<dbReference type="OrthoDB" id="1689567at2759"/>
<dbReference type="KEGG" id="cvr:CHLNCDRAFT_145371"/>
<accession>E1ZEA2</accession>
<name>E1ZEA2_CHLVA</name>
<dbReference type="InParanoid" id="E1ZEA2"/>
<dbReference type="InterPro" id="IPR032880">
    <property type="entry name" value="CSC1/OSCA1-like_N"/>
</dbReference>
<dbReference type="EMBL" id="GL433843">
    <property type="protein sequence ID" value="EFN55994.1"/>
    <property type="molecule type" value="Genomic_DNA"/>
</dbReference>
<organism evidence="4">
    <name type="scientific">Chlorella variabilis</name>
    <name type="common">Green alga</name>
    <dbReference type="NCBI Taxonomy" id="554065"/>
    <lineage>
        <taxon>Eukaryota</taxon>
        <taxon>Viridiplantae</taxon>
        <taxon>Chlorophyta</taxon>
        <taxon>core chlorophytes</taxon>
        <taxon>Trebouxiophyceae</taxon>
        <taxon>Chlorellales</taxon>
        <taxon>Chlorellaceae</taxon>
        <taxon>Chlorella clade</taxon>
        <taxon>Chlorella</taxon>
    </lineage>
</organism>
<dbReference type="Proteomes" id="UP000008141">
    <property type="component" value="Unassembled WGS sequence"/>
</dbReference>
<feature type="domain" description="CSC1/OSCA1-like N-terminal transmembrane" evidence="2">
    <location>
        <begin position="40"/>
        <end position="188"/>
    </location>
</feature>
<proteinExistence type="predicted"/>
<evidence type="ECO:0000259" key="2">
    <source>
        <dbReference type="Pfam" id="PF13967"/>
    </source>
</evidence>
<keyword evidence="1" id="KW-0812">Transmembrane</keyword>
<sequence length="192" mass="20514">MSNDSDPSAGEQIWSCTTGSGGVVDSNSNCYNTTIDASQIVFGLAINSAIGILCYIGFVLWRGEFRVYFNRLVSTAVPEAQRPPPLKLGGHHHLWSWLIPVFKLSDGALLESAGLDALVAQRILGFGCLALLPLTILGVGVLIPVNYTSYVPATQTSSFTDGNTTTNSTTSINDDFLRMTMSAVPFGSHVLL</sequence>